<name>A0A2P6PDN0_ROSCH</name>
<gene>
    <name evidence="1" type="ORF">RchiOBHm_Chr7g0223641</name>
</gene>
<organism evidence="1 2">
    <name type="scientific">Rosa chinensis</name>
    <name type="common">China rose</name>
    <dbReference type="NCBI Taxonomy" id="74649"/>
    <lineage>
        <taxon>Eukaryota</taxon>
        <taxon>Viridiplantae</taxon>
        <taxon>Streptophyta</taxon>
        <taxon>Embryophyta</taxon>
        <taxon>Tracheophyta</taxon>
        <taxon>Spermatophyta</taxon>
        <taxon>Magnoliopsida</taxon>
        <taxon>eudicotyledons</taxon>
        <taxon>Gunneridae</taxon>
        <taxon>Pentapetalae</taxon>
        <taxon>rosids</taxon>
        <taxon>fabids</taxon>
        <taxon>Rosales</taxon>
        <taxon>Rosaceae</taxon>
        <taxon>Rosoideae</taxon>
        <taxon>Rosoideae incertae sedis</taxon>
        <taxon>Rosa</taxon>
    </lineage>
</organism>
<keyword evidence="2" id="KW-1185">Reference proteome</keyword>
<accession>A0A2P6PDN0</accession>
<comment type="caution">
    <text evidence="1">The sequence shown here is derived from an EMBL/GenBank/DDBJ whole genome shotgun (WGS) entry which is preliminary data.</text>
</comment>
<proteinExistence type="predicted"/>
<dbReference type="Gramene" id="PRQ20023">
    <property type="protein sequence ID" value="PRQ20023"/>
    <property type="gene ID" value="RchiOBHm_Chr7g0223641"/>
</dbReference>
<dbReference type="Proteomes" id="UP000238479">
    <property type="component" value="Chromosome 7"/>
</dbReference>
<dbReference type="EMBL" id="PDCK01000045">
    <property type="protein sequence ID" value="PRQ20023.1"/>
    <property type="molecule type" value="Genomic_DNA"/>
</dbReference>
<reference evidence="1 2" key="1">
    <citation type="journal article" date="2018" name="Nat. Genet.">
        <title>The Rosa genome provides new insights in the design of modern roses.</title>
        <authorList>
            <person name="Bendahmane M."/>
        </authorList>
    </citation>
    <scope>NUCLEOTIDE SEQUENCE [LARGE SCALE GENOMIC DNA]</scope>
    <source>
        <strain evidence="2">cv. Old Blush</strain>
    </source>
</reference>
<evidence type="ECO:0000313" key="1">
    <source>
        <dbReference type="EMBL" id="PRQ20023.1"/>
    </source>
</evidence>
<evidence type="ECO:0000313" key="2">
    <source>
        <dbReference type="Proteomes" id="UP000238479"/>
    </source>
</evidence>
<sequence length="66" mass="7467">MNREIIHKYLHKALSHVMEQCHHTPLKSGGCIAKSKRHPPICKSTKWACESSLLLVFLSNSNLIIS</sequence>
<protein>
    <submittedName>
        <fullName evidence="1">Uncharacterized protein</fullName>
    </submittedName>
</protein>
<dbReference type="AlphaFoldDB" id="A0A2P6PDN0"/>